<dbReference type="Pfam" id="PF20216">
    <property type="entry name" value="DUF6576"/>
    <property type="match status" value="1"/>
</dbReference>
<dbReference type="RefSeq" id="WP_341841992.1">
    <property type="nucleotide sequence ID" value="NZ_CP149792.1"/>
</dbReference>
<dbReference type="Proteomes" id="UP001449657">
    <property type="component" value="Chromosome"/>
</dbReference>
<gene>
    <name evidence="3" type="ORF">WJU22_04045</name>
</gene>
<accession>A0ABZ2Z525</accession>
<evidence type="ECO:0000259" key="2">
    <source>
        <dbReference type="Pfam" id="PF20216"/>
    </source>
</evidence>
<feature type="region of interest" description="Disordered" evidence="1">
    <location>
        <begin position="1"/>
        <end position="23"/>
    </location>
</feature>
<dbReference type="InterPro" id="IPR046483">
    <property type="entry name" value="DUF6576"/>
</dbReference>
<evidence type="ECO:0000313" key="3">
    <source>
        <dbReference type="EMBL" id="WZN47349.1"/>
    </source>
</evidence>
<evidence type="ECO:0000313" key="4">
    <source>
        <dbReference type="Proteomes" id="UP001449657"/>
    </source>
</evidence>
<feature type="domain" description="DUF6576" evidence="2">
    <location>
        <begin position="31"/>
        <end position="62"/>
    </location>
</feature>
<proteinExistence type="predicted"/>
<evidence type="ECO:0000256" key="1">
    <source>
        <dbReference type="SAM" id="MobiDB-lite"/>
    </source>
</evidence>
<organism evidence="3 4">
    <name type="scientific">Chitinophaga caseinilytica</name>
    <dbReference type="NCBI Taxonomy" id="2267521"/>
    <lineage>
        <taxon>Bacteria</taxon>
        <taxon>Pseudomonadati</taxon>
        <taxon>Bacteroidota</taxon>
        <taxon>Chitinophagia</taxon>
        <taxon>Chitinophagales</taxon>
        <taxon>Chitinophagaceae</taxon>
        <taxon>Chitinophaga</taxon>
    </lineage>
</organism>
<protein>
    <submittedName>
        <fullName evidence="3">DUF6576 domain-containing protein</fullName>
    </submittedName>
</protein>
<dbReference type="EMBL" id="CP150096">
    <property type="protein sequence ID" value="WZN47349.1"/>
    <property type="molecule type" value="Genomic_DNA"/>
</dbReference>
<name>A0ABZ2Z525_9BACT</name>
<keyword evidence="4" id="KW-1185">Reference proteome</keyword>
<reference evidence="3 4" key="1">
    <citation type="submission" date="2024-03" db="EMBL/GenBank/DDBJ databases">
        <title>Chitinophaga caseinilytica sp. nov., a casein hydrolysing bacterium isolated from forest soil.</title>
        <authorList>
            <person name="Lee D.S."/>
            <person name="Han D.M."/>
            <person name="Baek J.H."/>
            <person name="Choi D.G."/>
            <person name="Jeon J.H."/>
            <person name="Jeon C.O."/>
        </authorList>
    </citation>
    <scope>NUCLEOTIDE SEQUENCE [LARGE SCALE GENOMIC DNA]</scope>
    <source>
        <strain evidence="3 4">KACC 19118</strain>
    </source>
</reference>
<sequence>MSRKAEESATFPEPPSRTTPLPYVKVGQVPEHRINEILDKINDQGMESLSPEDREILIRASRDEE</sequence>